<feature type="compositionally biased region" description="Basic and acidic residues" evidence="1">
    <location>
        <begin position="41"/>
        <end position="55"/>
    </location>
</feature>
<proteinExistence type="predicted"/>
<feature type="chain" id="PRO_5044503219" description="DUF4352 domain-containing protein" evidence="2">
    <location>
        <begin position="20"/>
        <end position="177"/>
    </location>
</feature>
<feature type="signal peptide" evidence="2">
    <location>
        <begin position="1"/>
        <end position="19"/>
    </location>
</feature>
<gene>
    <name evidence="3" type="ORF">VUQ07_06765</name>
</gene>
<dbReference type="RefSeq" id="WP_347299039.1">
    <property type="nucleotide sequence ID" value="NZ_CP142436.1"/>
</dbReference>
<keyword evidence="2" id="KW-0732">Signal</keyword>
<evidence type="ECO:0000256" key="2">
    <source>
        <dbReference type="SAM" id="SignalP"/>
    </source>
</evidence>
<organism evidence="3">
    <name type="scientific">Dolosigranulum savutiense</name>
    <dbReference type="NCBI Taxonomy" id="3110288"/>
    <lineage>
        <taxon>Bacteria</taxon>
        <taxon>Bacillati</taxon>
        <taxon>Bacillota</taxon>
        <taxon>Bacilli</taxon>
        <taxon>Lactobacillales</taxon>
        <taxon>Carnobacteriaceae</taxon>
        <taxon>Dolosigranulum</taxon>
    </lineage>
</organism>
<dbReference type="EMBL" id="CP142436">
    <property type="protein sequence ID" value="XBC50938.1"/>
    <property type="molecule type" value="Genomic_DNA"/>
</dbReference>
<protein>
    <recommendedName>
        <fullName evidence="4">DUF4352 domain-containing protein</fullName>
    </recommendedName>
</protein>
<evidence type="ECO:0008006" key="4">
    <source>
        <dbReference type="Google" id="ProtNLM"/>
    </source>
</evidence>
<sequence>MKKLLTALAVSGLFLAACAEESKPAEPEAEKTETVEEAPAEETKEEASGSKKELDEQIADSEIATIKLISIETESADFMPNDKHVLTFEIENKSDQKIGLQMRDLSINNEMVSEEHQNMHGEATPGKTAKVKLEIESYEEGTPTPELVGKIEGALLVLDAETFEDIEYHDFSIDLGE</sequence>
<reference evidence="3" key="1">
    <citation type="submission" date="2023-12" db="EMBL/GenBank/DDBJ databases">
        <title>Dolosigranulum savutii sp. nov. isolated from human upper respiratory samples collected in Botswana.</title>
        <authorList>
            <person name="Kelly M.S."/>
        </authorList>
    </citation>
    <scope>NUCLEOTIDE SEQUENCE</scope>
    <source>
        <strain evidence="3">MSK211</strain>
    </source>
</reference>
<feature type="region of interest" description="Disordered" evidence="1">
    <location>
        <begin position="20"/>
        <end position="56"/>
    </location>
</feature>
<dbReference type="PROSITE" id="PS51257">
    <property type="entry name" value="PROKAR_LIPOPROTEIN"/>
    <property type="match status" value="1"/>
</dbReference>
<dbReference type="AlphaFoldDB" id="A0AB74U3E4"/>
<feature type="compositionally biased region" description="Basic and acidic residues" evidence="1">
    <location>
        <begin position="20"/>
        <end position="34"/>
    </location>
</feature>
<accession>A0AB74U3E4</accession>
<name>A0AB74U3E4_9LACT</name>
<evidence type="ECO:0000256" key="1">
    <source>
        <dbReference type="SAM" id="MobiDB-lite"/>
    </source>
</evidence>
<evidence type="ECO:0000313" key="3">
    <source>
        <dbReference type="EMBL" id="XBC50938.1"/>
    </source>
</evidence>